<reference evidence="2" key="2">
    <citation type="submission" date="2024-04" db="UniProtKB">
        <authorList>
            <consortium name="Ensembl"/>
        </authorList>
    </citation>
    <scope>IDENTIFICATION</scope>
</reference>
<dbReference type="eggNOG" id="KOG3595">
    <property type="taxonomic scope" value="Eukaryota"/>
</dbReference>
<proteinExistence type="predicted"/>
<dbReference type="AlphaFoldDB" id="G3N9I8"/>
<sequence>MIAVSEEVTCPLLSNPGTSRSWAVGLAEEALRSMERQRNEALVVKGQIEGRTFLAYPDALRDECLHDNALHDDSFQGDTEGRRWLDMQLLHACDSTIMEWMKLVSEVLQQDSSQLVLDGQEPLPSAEFNFWRSRLRNLHFIQQQVRNHFYLLLLYCFLLI</sequence>
<evidence type="ECO:0000313" key="2">
    <source>
        <dbReference type="Ensembl" id="ENSGACP00000001978.1"/>
    </source>
</evidence>
<dbReference type="InParanoid" id="G3N9I8"/>
<dbReference type="InterPro" id="IPR013594">
    <property type="entry name" value="Dynein_heavy_tail"/>
</dbReference>
<dbReference type="Pfam" id="PF08385">
    <property type="entry name" value="DHC_N1"/>
    <property type="match status" value="1"/>
</dbReference>
<organism evidence="2">
    <name type="scientific">Gasterosteus aculeatus</name>
    <name type="common">Three-spined stickleback</name>
    <dbReference type="NCBI Taxonomy" id="69293"/>
    <lineage>
        <taxon>Eukaryota</taxon>
        <taxon>Metazoa</taxon>
        <taxon>Chordata</taxon>
        <taxon>Craniata</taxon>
        <taxon>Vertebrata</taxon>
        <taxon>Euteleostomi</taxon>
        <taxon>Actinopterygii</taxon>
        <taxon>Neopterygii</taxon>
        <taxon>Teleostei</taxon>
        <taxon>Neoteleostei</taxon>
        <taxon>Acanthomorphata</taxon>
        <taxon>Eupercaria</taxon>
        <taxon>Perciformes</taxon>
        <taxon>Cottioidei</taxon>
        <taxon>Gasterosteales</taxon>
        <taxon>Gasterosteidae</taxon>
        <taxon>Gasterosteus</taxon>
    </lineage>
</organism>
<reference evidence="2" key="1">
    <citation type="submission" date="2006-01" db="EMBL/GenBank/DDBJ databases">
        <authorList>
            <person name="Lindblad-Toh K."/>
            <person name="Mauceli E."/>
            <person name="Grabherr M."/>
            <person name="Chang J.L."/>
            <person name="Lander E.S."/>
        </authorList>
    </citation>
    <scope>NUCLEOTIDE SEQUENCE [LARGE SCALE GENOMIC DNA]</scope>
</reference>
<feature type="domain" description="Dynein heavy chain tail" evidence="1">
    <location>
        <begin position="90"/>
        <end position="147"/>
    </location>
</feature>
<dbReference type="Ensembl" id="ENSGACT00000001981.1">
    <property type="protein sequence ID" value="ENSGACP00000001978.1"/>
    <property type="gene ID" value="ENSGACG00000001521.1"/>
</dbReference>
<protein>
    <recommendedName>
        <fullName evidence="1">Dynein heavy chain tail domain-containing protein</fullName>
    </recommendedName>
</protein>
<evidence type="ECO:0000259" key="1">
    <source>
        <dbReference type="Pfam" id="PF08385"/>
    </source>
</evidence>
<accession>G3N9I8</accession>
<name>G3N9I8_GASAC</name>
<dbReference type="STRING" id="69293.ENSGACP00000001978"/>
<dbReference type="Bgee" id="ENSGACG00000001521">
    <property type="expression patterns" value="Expressed in testis and 5 other cell types or tissues"/>
</dbReference>